<reference evidence="6 7" key="1">
    <citation type="journal article" date="2013" name="Nature">
        <title>Insights into bilaterian evolution from three spiralian genomes.</title>
        <authorList>
            <person name="Simakov O."/>
            <person name="Marletaz F."/>
            <person name="Cho S.J."/>
            <person name="Edsinger-Gonzales E."/>
            <person name="Havlak P."/>
            <person name="Hellsten U."/>
            <person name="Kuo D.H."/>
            <person name="Larsson T."/>
            <person name="Lv J."/>
            <person name="Arendt D."/>
            <person name="Savage R."/>
            <person name="Osoegawa K."/>
            <person name="de Jong P."/>
            <person name="Grimwood J."/>
            <person name="Chapman J.A."/>
            <person name="Shapiro H."/>
            <person name="Aerts A."/>
            <person name="Otillar R.P."/>
            <person name="Terry A.Y."/>
            <person name="Boore J.L."/>
            <person name="Grigoriev I.V."/>
            <person name="Lindberg D.R."/>
            <person name="Seaver E.C."/>
            <person name="Weisblat D.A."/>
            <person name="Putnam N.H."/>
            <person name="Rokhsar D.S."/>
        </authorList>
    </citation>
    <scope>NUCLEOTIDE SEQUENCE [LARGE SCALE GENOMIC DNA]</scope>
</reference>
<dbReference type="Proteomes" id="UP000030746">
    <property type="component" value="Unassembled WGS sequence"/>
</dbReference>
<organism evidence="6 7">
    <name type="scientific">Lottia gigantea</name>
    <name type="common">Giant owl limpet</name>
    <dbReference type="NCBI Taxonomy" id="225164"/>
    <lineage>
        <taxon>Eukaryota</taxon>
        <taxon>Metazoa</taxon>
        <taxon>Spiralia</taxon>
        <taxon>Lophotrochozoa</taxon>
        <taxon>Mollusca</taxon>
        <taxon>Gastropoda</taxon>
        <taxon>Patellogastropoda</taxon>
        <taxon>Lottioidea</taxon>
        <taxon>Lottiidae</taxon>
        <taxon>Lottia</taxon>
    </lineage>
</organism>
<dbReference type="STRING" id="225164.V3ZXT4"/>
<dbReference type="OrthoDB" id="47475at2759"/>
<keyword evidence="7" id="KW-1185">Reference proteome</keyword>
<accession>V3ZXT4</accession>
<dbReference type="CDD" id="cd06565">
    <property type="entry name" value="GH20_GcnA-like"/>
    <property type="match status" value="1"/>
</dbReference>
<gene>
    <name evidence="6" type="ORF">LOTGIDRAFT_235755</name>
</gene>
<feature type="domain" description="Glycoside hydrolase family 20 catalytic" evidence="5">
    <location>
        <begin position="64"/>
        <end position="208"/>
    </location>
</feature>
<dbReference type="InterPro" id="IPR017853">
    <property type="entry name" value="GH"/>
</dbReference>
<dbReference type="Pfam" id="PF00728">
    <property type="entry name" value="Glyco_hydro_20"/>
    <property type="match status" value="1"/>
</dbReference>
<name>V3ZXT4_LOTGI</name>
<dbReference type="AlphaFoldDB" id="V3ZXT4"/>
<proteinExistence type="inferred from homology"/>
<protein>
    <recommendedName>
        <fullName evidence="3">beta-N-acetylhexosaminidase</fullName>
        <ecNumber evidence="3">3.2.1.52</ecNumber>
    </recommendedName>
</protein>
<dbReference type="InterPro" id="IPR038901">
    <property type="entry name" value="HEXDC-like"/>
</dbReference>
<dbReference type="KEGG" id="lgi:LOTGIDRAFT_235755"/>
<evidence type="ECO:0000256" key="3">
    <source>
        <dbReference type="ARBA" id="ARBA00012663"/>
    </source>
</evidence>
<dbReference type="PANTHER" id="PTHR21040:SF8">
    <property type="entry name" value="BCDNA.GH04120"/>
    <property type="match status" value="1"/>
</dbReference>
<dbReference type="Gene3D" id="3.20.20.80">
    <property type="entry name" value="Glycosidases"/>
    <property type="match status" value="1"/>
</dbReference>
<dbReference type="GO" id="GO:0004563">
    <property type="term" value="F:beta-N-acetylhexosaminidase activity"/>
    <property type="evidence" value="ECO:0007669"/>
    <property type="project" value="UniProtKB-EC"/>
</dbReference>
<dbReference type="CTD" id="20249953"/>
<dbReference type="SUPFAM" id="SSF51445">
    <property type="entry name" value="(Trans)glycosidases"/>
    <property type="match status" value="1"/>
</dbReference>
<dbReference type="PANTHER" id="PTHR21040">
    <property type="entry name" value="BCDNA.GH04120"/>
    <property type="match status" value="1"/>
</dbReference>
<keyword evidence="4" id="KW-0378">Hydrolase</keyword>
<dbReference type="InterPro" id="IPR015883">
    <property type="entry name" value="Glyco_hydro_20_cat"/>
</dbReference>
<comment type="catalytic activity">
    <reaction evidence="1">
        <text>Hydrolysis of terminal non-reducing N-acetyl-D-hexosamine residues in N-acetyl-beta-D-hexosaminides.</text>
        <dbReference type="EC" id="3.2.1.52"/>
    </reaction>
</comment>
<dbReference type="EMBL" id="KB203251">
    <property type="protein sequence ID" value="ESO85796.1"/>
    <property type="molecule type" value="Genomic_DNA"/>
</dbReference>
<dbReference type="GO" id="GO:0005975">
    <property type="term" value="P:carbohydrate metabolic process"/>
    <property type="evidence" value="ECO:0007669"/>
    <property type="project" value="InterPro"/>
</dbReference>
<dbReference type="HOGENOM" id="CLU_019666_1_1_1"/>
<dbReference type="OMA" id="TWMNPWQ"/>
<sequence length="493" mass="56826">MCSEVKIMDSSTGHRLVHLDLKGAPPKISYFKQIFPKLRDWGATGLLIEYEDMFPYTDQFQVLRSPDCYSVEEIKKILQLAEQNNLIVIPLIQTFGHFEFVLKHNEFSSLRELSEYPMSLCPSKYDSLSTVQVLVDQVMKLHPNVKYFHMGCDEVYHLGLCDDCKKIMEKEKLVVEQLFFSHVNSVATYIKDKYHITPIIWDDMIRFTDVNLLKRSGLADLVEPMVWHYLTKFMLPPDLFDKLSSVFSNIWFASAYKGATGSSMIVTNISYHIDNHLAWIKVIECERSKFKNIQGIALTGWQRYDHYAILCELLPQALPCLALCLQIIQKGAFTPEIHSQVSKELNFTALLPLIPFHISGSECFDCKFSGSNIYMNIINIYHLSSEIDMLLNSTGVLTWMNDYHIKRNFTNPNHIQPIINEATRLSQCLKDFKKKLITALKEVFYESTVEEFIGVYIEPRLTKLTKMVESGSQQLQHFKSKSLTTSSVAMTVE</sequence>
<dbReference type="EC" id="3.2.1.52" evidence="3"/>
<dbReference type="GeneID" id="20249953"/>
<comment type="similarity">
    <text evidence="2">Belongs to the glycosyl hydrolase 20 family.</text>
</comment>
<dbReference type="RefSeq" id="XP_009063527.1">
    <property type="nucleotide sequence ID" value="XM_009065279.1"/>
</dbReference>
<evidence type="ECO:0000313" key="7">
    <source>
        <dbReference type="Proteomes" id="UP000030746"/>
    </source>
</evidence>
<evidence type="ECO:0000256" key="2">
    <source>
        <dbReference type="ARBA" id="ARBA00006285"/>
    </source>
</evidence>
<evidence type="ECO:0000259" key="5">
    <source>
        <dbReference type="Pfam" id="PF00728"/>
    </source>
</evidence>
<evidence type="ECO:0000313" key="6">
    <source>
        <dbReference type="EMBL" id="ESO85796.1"/>
    </source>
</evidence>
<evidence type="ECO:0000256" key="1">
    <source>
        <dbReference type="ARBA" id="ARBA00001231"/>
    </source>
</evidence>
<evidence type="ECO:0000256" key="4">
    <source>
        <dbReference type="ARBA" id="ARBA00022801"/>
    </source>
</evidence>